<proteinExistence type="predicted"/>
<feature type="transmembrane region" description="Helical" evidence="1">
    <location>
        <begin position="47"/>
        <end position="67"/>
    </location>
</feature>
<evidence type="ECO:0000313" key="2">
    <source>
        <dbReference type="EMBL" id="MBU9845860.1"/>
    </source>
</evidence>
<feature type="transmembrane region" description="Helical" evidence="1">
    <location>
        <begin position="88"/>
        <end position="106"/>
    </location>
</feature>
<keyword evidence="1" id="KW-0812">Transmembrane</keyword>
<dbReference type="RefSeq" id="WP_217149530.1">
    <property type="nucleotide sequence ID" value="NZ_JAFMOY010000126.1"/>
</dbReference>
<comment type="caution">
    <text evidence="2">The sequence shown here is derived from an EMBL/GenBank/DDBJ whole genome shotgun (WGS) entry which is preliminary data.</text>
</comment>
<dbReference type="Proteomes" id="UP000739284">
    <property type="component" value="Unassembled WGS sequence"/>
</dbReference>
<evidence type="ECO:0000313" key="3">
    <source>
        <dbReference type="Proteomes" id="UP000739284"/>
    </source>
</evidence>
<dbReference type="EMBL" id="JAFMOY010000126">
    <property type="protein sequence ID" value="MBU9845860.1"/>
    <property type="molecule type" value="Genomic_DNA"/>
</dbReference>
<keyword evidence="3" id="KW-1185">Reference proteome</keyword>
<gene>
    <name evidence="2" type="ORF">J1784_12655</name>
</gene>
<accession>A0ABS6LG06</accession>
<protein>
    <recommendedName>
        <fullName evidence="4">DUF1240 domain-containing protein</fullName>
    </recommendedName>
</protein>
<reference evidence="2 3" key="1">
    <citation type="submission" date="2021-03" db="EMBL/GenBank/DDBJ databases">
        <title>Five novel Rahnella species.</title>
        <authorList>
            <person name="Brady C."/>
            <person name="Asselin J."/>
            <person name="Beer S."/>
            <person name="Bruberg M.B."/>
            <person name="Crampton B."/>
            <person name="Venter S."/>
            <person name="Arnold D."/>
            <person name="Denman S."/>
        </authorList>
    </citation>
    <scope>NUCLEOTIDE SEQUENCE [LARGE SCALE GENOMIC DNA]</scope>
    <source>
        <strain evidence="2 3">FRB 231</strain>
    </source>
</reference>
<sequence>MLNKAKYYGYVIGSIVFLPFVFYFFVINCSRDVIGLFAGGDVVYFNWKSIPILVCMPMVVLLEILLISCLFTKNKKVHPKVMSSFNKLGVFISVVFFISVCSAPLINIFFAFSSYHACASGGVFSGIYYVRDKSRCFNLTRVVPWSMNHNEKTSIKSN</sequence>
<feature type="transmembrane region" description="Helical" evidence="1">
    <location>
        <begin position="112"/>
        <end position="130"/>
    </location>
</feature>
<evidence type="ECO:0008006" key="4">
    <source>
        <dbReference type="Google" id="ProtNLM"/>
    </source>
</evidence>
<evidence type="ECO:0000256" key="1">
    <source>
        <dbReference type="SAM" id="Phobius"/>
    </source>
</evidence>
<organism evidence="2 3">
    <name type="scientific">Rahnella ecdela</name>
    <dbReference type="NCBI Taxonomy" id="2816250"/>
    <lineage>
        <taxon>Bacteria</taxon>
        <taxon>Pseudomonadati</taxon>
        <taxon>Pseudomonadota</taxon>
        <taxon>Gammaproteobacteria</taxon>
        <taxon>Enterobacterales</taxon>
        <taxon>Yersiniaceae</taxon>
        <taxon>Rahnella</taxon>
    </lineage>
</organism>
<feature type="transmembrane region" description="Helical" evidence="1">
    <location>
        <begin position="7"/>
        <end position="27"/>
    </location>
</feature>
<keyword evidence="1" id="KW-0472">Membrane</keyword>
<name>A0ABS6LG06_9GAMM</name>
<keyword evidence="1" id="KW-1133">Transmembrane helix</keyword>